<comment type="catalytic activity">
    <reaction evidence="18 19">
        <text>alpha-ribazole 5'-phosphate + adenosylcob(III)inamide-GDP = adenosylcob(III)alamin 5'-phosphate + GMP + H(+)</text>
        <dbReference type="Rhea" id="RHEA:23560"/>
        <dbReference type="ChEBI" id="CHEBI:15378"/>
        <dbReference type="ChEBI" id="CHEBI:57918"/>
        <dbReference type="ChEBI" id="CHEBI:58115"/>
        <dbReference type="ChEBI" id="CHEBI:60487"/>
        <dbReference type="ChEBI" id="CHEBI:60493"/>
        <dbReference type="EC" id="2.7.8.26"/>
    </reaction>
</comment>
<feature type="transmembrane region" description="Helical" evidence="19">
    <location>
        <begin position="134"/>
        <end position="158"/>
    </location>
</feature>
<dbReference type="HAMAP" id="MF_00719">
    <property type="entry name" value="CobS"/>
    <property type="match status" value="1"/>
</dbReference>
<evidence type="ECO:0000256" key="18">
    <source>
        <dbReference type="ARBA" id="ARBA00049504"/>
    </source>
</evidence>
<dbReference type="Proteomes" id="UP001382727">
    <property type="component" value="Chromosome"/>
</dbReference>
<keyword evidence="9 19" id="KW-0808">Transferase</keyword>
<evidence type="ECO:0000256" key="4">
    <source>
        <dbReference type="ARBA" id="ARBA00010561"/>
    </source>
</evidence>
<keyword evidence="21" id="KW-1185">Reference proteome</keyword>
<proteinExistence type="inferred from homology"/>
<feature type="transmembrane region" description="Helical" evidence="19">
    <location>
        <begin position="109"/>
        <end position="128"/>
    </location>
</feature>
<evidence type="ECO:0000256" key="2">
    <source>
        <dbReference type="ARBA" id="ARBA00004651"/>
    </source>
</evidence>
<evidence type="ECO:0000256" key="14">
    <source>
        <dbReference type="ARBA" id="ARBA00025228"/>
    </source>
</evidence>
<evidence type="ECO:0000256" key="15">
    <source>
        <dbReference type="ARBA" id="ARBA00032605"/>
    </source>
</evidence>
<keyword evidence="13 19" id="KW-0472">Membrane</keyword>
<keyword evidence="8 19" id="KW-0169">Cobalamin biosynthesis</keyword>
<keyword evidence="10 19" id="KW-0812">Transmembrane</keyword>
<evidence type="ECO:0000256" key="12">
    <source>
        <dbReference type="ARBA" id="ARBA00022989"/>
    </source>
</evidence>
<evidence type="ECO:0000256" key="6">
    <source>
        <dbReference type="ARBA" id="ARBA00015850"/>
    </source>
</evidence>
<feature type="transmembrane region" description="Helical" evidence="19">
    <location>
        <begin position="58"/>
        <end position="75"/>
    </location>
</feature>
<evidence type="ECO:0000256" key="7">
    <source>
        <dbReference type="ARBA" id="ARBA00022475"/>
    </source>
</evidence>
<evidence type="ECO:0000256" key="11">
    <source>
        <dbReference type="ARBA" id="ARBA00022842"/>
    </source>
</evidence>
<comment type="catalytic activity">
    <reaction evidence="17 19">
        <text>alpha-ribazole + adenosylcob(III)inamide-GDP = adenosylcob(III)alamin + GMP + H(+)</text>
        <dbReference type="Rhea" id="RHEA:16049"/>
        <dbReference type="ChEBI" id="CHEBI:10329"/>
        <dbReference type="ChEBI" id="CHEBI:15378"/>
        <dbReference type="ChEBI" id="CHEBI:18408"/>
        <dbReference type="ChEBI" id="CHEBI:58115"/>
        <dbReference type="ChEBI" id="CHEBI:60487"/>
        <dbReference type="EC" id="2.7.8.26"/>
    </reaction>
</comment>
<evidence type="ECO:0000256" key="9">
    <source>
        <dbReference type="ARBA" id="ARBA00022679"/>
    </source>
</evidence>
<evidence type="ECO:0000256" key="10">
    <source>
        <dbReference type="ARBA" id="ARBA00022692"/>
    </source>
</evidence>
<dbReference type="RefSeq" id="WP_338751409.1">
    <property type="nucleotide sequence ID" value="NZ_CP144913.1"/>
</dbReference>
<evidence type="ECO:0000313" key="20">
    <source>
        <dbReference type="EMBL" id="WXB77477.1"/>
    </source>
</evidence>
<feature type="transmembrane region" description="Helical" evidence="19">
    <location>
        <begin position="32"/>
        <end position="52"/>
    </location>
</feature>
<comment type="subcellular location">
    <subcellularLocation>
        <location evidence="2 19">Cell membrane</location>
        <topology evidence="2 19">Multi-pass membrane protein</topology>
    </subcellularLocation>
</comment>
<dbReference type="GO" id="GO:0051073">
    <property type="term" value="F:adenosylcobinamide-GDP ribazoletransferase activity"/>
    <property type="evidence" value="ECO:0007669"/>
    <property type="project" value="UniProtKB-EC"/>
</dbReference>
<dbReference type="EC" id="2.7.8.26" evidence="5 19"/>
<protein>
    <recommendedName>
        <fullName evidence="6 19">Adenosylcobinamide-GDP ribazoletransferase</fullName>
        <ecNumber evidence="5 19">2.7.8.26</ecNumber>
    </recommendedName>
    <alternativeName>
        <fullName evidence="16 19">Cobalamin synthase</fullName>
    </alternativeName>
    <alternativeName>
        <fullName evidence="15 19">Cobalamin-5'-phosphate synthase</fullName>
    </alternativeName>
</protein>
<evidence type="ECO:0000256" key="8">
    <source>
        <dbReference type="ARBA" id="ARBA00022573"/>
    </source>
</evidence>
<gene>
    <name evidence="19" type="primary">cobS</name>
    <name evidence="20" type="ORF">V1351_05260</name>
</gene>
<name>A0ABZ2MK57_9MICO</name>
<dbReference type="EMBL" id="CP144913">
    <property type="protein sequence ID" value="WXB77477.1"/>
    <property type="molecule type" value="Genomic_DNA"/>
</dbReference>
<organism evidence="20 21">
    <name type="scientific">Janibacter alittae</name>
    <dbReference type="NCBI Taxonomy" id="3115209"/>
    <lineage>
        <taxon>Bacteria</taxon>
        <taxon>Bacillati</taxon>
        <taxon>Actinomycetota</taxon>
        <taxon>Actinomycetes</taxon>
        <taxon>Micrococcales</taxon>
        <taxon>Intrasporangiaceae</taxon>
        <taxon>Janibacter</taxon>
    </lineage>
</organism>
<evidence type="ECO:0000256" key="16">
    <source>
        <dbReference type="ARBA" id="ARBA00032853"/>
    </source>
</evidence>
<evidence type="ECO:0000256" key="17">
    <source>
        <dbReference type="ARBA" id="ARBA00048623"/>
    </source>
</evidence>
<evidence type="ECO:0000256" key="1">
    <source>
        <dbReference type="ARBA" id="ARBA00001946"/>
    </source>
</evidence>
<reference evidence="20 21" key="1">
    <citation type="submission" date="2024-02" db="EMBL/GenBank/DDBJ databases">
        <title>Janibacter sp. nov., isolated from gut of marine sandworm.</title>
        <authorList>
            <person name="Kim B."/>
            <person name="Jun M.O."/>
            <person name="Shin N.-R."/>
        </authorList>
    </citation>
    <scope>NUCLEOTIDE SEQUENCE [LARGE SCALE GENOMIC DNA]</scope>
    <source>
        <strain evidence="20 21">A1S7</strain>
    </source>
</reference>
<evidence type="ECO:0000256" key="3">
    <source>
        <dbReference type="ARBA" id="ARBA00004663"/>
    </source>
</evidence>
<feature type="transmembrane region" description="Helical" evidence="19">
    <location>
        <begin position="170"/>
        <end position="197"/>
    </location>
</feature>
<dbReference type="PANTHER" id="PTHR34148:SF1">
    <property type="entry name" value="ADENOSYLCOBINAMIDE-GDP RIBAZOLETRANSFERASE"/>
    <property type="match status" value="1"/>
</dbReference>
<comment type="function">
    <text evidence="14 19">Joins adenosylcobinamide-GDP and alpha-ribazole to generate adenosylcobalamin (Ado-cobalamin). Also synthesizes adenosylcobalamin 5'-phosphate from adenosylcobinamide-GDP and alpha-ribazole 5'-phosphate.</text>
</comment>
<keyword evidence="7 19" id="KW-1003">Cell membrane</keyword>
<dbReference type="PANTHER" id="PTHR34148">
    <property type="entry name" value="ADENOSYLCOBINAMIDE-GDP RIBAZOLETRANSFERASE"/>
    <property type="match status" value="1"/>
</dbReference>
<evidence type="ECO:0000256" key="13">
    <source>
        <dbReference type="ARBA" id="ARBA00023136"/>
    </source>
</evidence>
<comment type="cofactor">
    <cofactor evidence="1 19">
        <name>Mg(2+)</name>
        <dbReference type="ChEBI" id="CHEBI:18420"/>
    </cofactor>
</comment>
<evidence type="ECO:0000256" key="19">
    <source>
        <dbReference type="HAMAP-Rule" id="MF_00719"/>
    </source>
</evidence>
<evidence type="ECO:0000256" key="5">
    <source>
        <dbReference type="ARBA" id="ARBA00013200"/>
    </source>
</evidence>
<sequence>MNTTGDGLRLALGTFTRIPSGTVTLDARTARAALLLAPVAVLPLALGAGLVAASVELGLPPLVAAGLVLVVLAYGSRAMHLDGLADVVDALGAGFDRDRALDVMRRGDVGPMGAAALVLTLLLQAAAITDLLGAGWRGALVVAAAVLLSRSVCARLCARDTTPAAGSRMAAAFVGTVPVAAAGALALSMAGVLALATLPQLSLLEGRDLLRGGLMVLVAVVLGLLAPTLLRDKAVAVLGGINGDVLGAAVEVTLTTTLVVLTLAW</sequence>
<comment type="similarity">
    <text evidence="4 19">Belongs to the CobS family.</text>
</comment>
<evidence type="ECO:0000313" key="21">
    <source>
        <dbReference type="Proteomes" id="UP001382727"/>
    </source>
</evidence>
<keyword evidence="12 19" id="KW-1133">Transmembrane helix</keyword>
<keyword evidence="11 19" id="KW-0460">Magnesium</keyword>
<dbReference type="InterPro" id="IPR003805">
    <property type="entry name" value="CobS"/>
</dbReference>
<dbReference type="Pfam" id="PF02654">
    <property type="entry name" value="CobS"/>
    <property type="match status" value="1"/>
</dbReference>
<feature type="transmembrane region" description="Helical" evidence="19">
    <location>
        <begin position="209"/>
        <end position="230"/>
    </location>
</feature>
<comment type="pathway">
    <text evidence="3 19">Cofactor biosynthesis; adenosylcobalamin biosynthesis; adenosylcobalamin from cob(II)yrinate a,c-diamide: step 7/7.</text>
</comment>
<accession>A0ABZ2MK57</accession>